<keyword evidence="3" id="KW-1185">Reference proteome</keyword>
<dbReference type="EMBL" id="JBEPMM010000027">
    <property type="protein sequence ID" value="MET3695397.1"/>
    <property type="molecule type" value="Genomic_DNA"/>
</dbReference>
<dbReference type="InterPro" id="IPR011042">
    <property type="entry name" value="6-blade_b-propeller_TolB-like"/>
</dbReference>
<dbReference type="Gene3D" id="2.120.10.30">
    <property type="entry name" value="TolB, C-terminal domain"/>
    <property type="match status" value="1"/>
</dbReference>
<evidence type="ECO:0000259" key="1">
    <source>
        <dbReference type="Pfam" id="PF13403"/>
    </source>
</evidence>
<comment type="caution">
    <text evidence="2">The sequence shown here is derived from an EMBL/GenBank/DDBJ whole genome shotgun (WGS) entry which is preliminary data.</text>
</comment>
<gene>
    <name evidence="2" type="ORF">ABID43_004965</name>
</gene>
<dbReference type="Gene3D" id="2.170.16.10">
    <property type="entry name" value="Hedgehog/Intein (Hint) domain"/>
    <property type="match status" value="1"/>
</dbReference>
<dbReference type="Pfam" id="PF13403">
    <property type="entry name" value="Hint_2"/>
    <property type="match status" value="1"/>
</dbReference>
<dbReference type="InterPro" id="IPR028992">
    <property type="entry name" value="Hedgehog/Intein_dom"/>
</dbReference>
<dbReference type="Proteomes" id="UP001549145">
    <property type="component" value="Unassembled WGS sequence"/>
</dbReference>
<dbReference type="SUPFAM" id="SSF51294">
    <property type="entry name" value="Hedgehog/intein (Hint) domain"/>
    <property type="match status" value="1"/>
</dbReference>
<evidence type="ECO:0000313" key="3">
    <source>
        <dbReference type="Proteomes" id="UP001549145"/>
    </source>
</evidence>
<evidence type="ECO:0000313" key="2">
    <source>
        <dbReference type="EMBL" id="MET3695397.1"/>
    </source>
</evidence>
<dbReference type="InterPro" id="IPR011659">
    <property type="entry name" value="WD40"/>
</dbReference>
<sequence>MSSNASFSPDGTKVTFTSIANNLVPGDTNGAFDSFVKDIATGSITRVSLSSSGVQSSGGDSGTPVLSPDGTMAIFQSNARFLPQDNNTANDIYLKNLTTNATTLVSSSSDGVPNNGTQTYRPSFAENGSKVAFLSNASNLVPNDTNNNIDLFIKDLQSNNITRVSTASDGSQIAGATNQYAISPDGSKVAFTSGATNLVPNDTNGRGDVFLKELSSGVVTRISTNSDGSQLNNTSTNPVFSADGKYLAFETIASNVLPNNSAPGGGVVTKNLSTGETTFVSRSVDGSTGESGINPSLSADGSKIAFQSFSTNLTTGDTNGVSDVFVADQVVCFATGTRIRMSDGEVAVEDLREGDVVVTAEGTRRPITWIGHRHVNIARHPNPEAVWPVRVLANAFGNGLPQCDLYLSPDHAVCVRVLDEVLIPIKHLINDATVARVKTEAVTYWHVELDAHDILLAEGMPVESFLDTGVRHFFANADGFTSLHPDFHPLTLSDFCRPLVQDGPIVDAVRMRLLARAEHLGWSLTSEDDLHVLADGVRLDPQRVSNTARFILPATAKDVRLVSRSFVPERVRVGAGDGRRLGIPVRGISVLDACGVTRVLPIDHPLFVDGFSFVQWHEAEAWRWTDGDAALPAVLWEGATGEVVLSIETAPEHGQMKAWLAPTSTIEVDLTQDTSLPRVA</sequence>
<name>A0ABV2LC11_9HYPH</name>
<dbReference type="RefSeq" id="WP_354466249.1">
    <property type="nucleotide sequence ID" value="NZ_JBEPMM010000027.1"/>
</dbReference>
<reference evidence="2 3" key="1">
    <citation type="submission" date="2024-06" db="EMBL/GenBank/DDBJ databases">
        <title>Genomic Encyclopedia of Type Strains, Phase IV (KMG-IV): sequencing the most valuable type-strain genomes for metagenomic binning, comparative biology and taxonomic classification.</title>
        <authorList>
            <person name="Goeker M."/>
        </authorList>
    </citation>
    <scope>NUCLEOTIDE SEQUENCE [LARGE SCALE GENOMIC DNA]</scope>
    <source>
        <strain evidence="2 3">DSM 21331</strain>
    </source>
</reference>
<organism evidence="2 3">
    <name type="scientific">Methylobacterium goesingense</name>
    <dbReference type="NCBI Taxonomy" id="243690"/>
    <lineage>
        <taxon>Bacteria</taxon>
        <taxon>Pseudomonadati</taxon>
        <taxon>Pseudomonadota</taxon>
        <taxon>Alphaproteobacteria</taxon>
        <taxon>Hyphomicrobiales</taxon>
        <taxon>Methylobacteriaceae</taxon>
        <taxon>Methylobacterium</taxon>
    </lineage>
</organism>
<dbReference type="SUPFAM" id="SSF69304">
    <property type="entry name" value="Tricorn protease N-terminal domain"/>
    <property type="match status" value="1"/>
</dbReference>
<dbReference type="InterPro" id="IPR036844">
    <property type="entry name" value="Hint_dom_sf"/>
</dbReference>
<feature type="domain" description="Hedgehog/Intein (Hint)" evidence="1">
    <location>
        <begin position="331"/>
        <end position="468"/>
    </location>
</feature>
<accession>A0ABV2LC11</accession>
<dbReference type="Pfam" id="PF07676">
    <property type="entry name" value="PD40"/>
    <property type="match status" value="5"/>
</dbReference>
<proteinExistence type="predicted"/>
<protein>
    <recommendedName>
        <fullName evidence="1">Hedgehog/Intein (Hint) domain-containing protein</fullName>
    </recommendedName>
</protein>